<evidence type="ECO:0000259" key="2">
    <source>
        <dbReference type="PROSITE" id="PS00125"/>
    </source>
</evidence>
<dbReference type="EMBL" id="REGN01003727">
    <property type="protein sequence ID" value="RNA21113.1"/>
    <property type="molecule type" value="Genomic_DNA"/>
</dbReference>
<comment type="catalytic activity">
    <reaction evidence="1">
        <text>O-phospho-L-threonyl-[protein] + H2O = L-threonyl-[protein] + phosphate</text>
        <dbReference type="Rhea" id="RHEA:47004"/>
        <dbReference type="Rhea" id="RHEA-COMP:11060"/>
        <dbReference type="Rhea" id="RHEA-COMP:11605"/>
        <dbReference type="ChEBI" id="CHEBI:15377"/>
        <dbReference type="ChEBI" id="CHEBI:30013"/>
        <dbReference type="ChEBI" id="CHEBI:43474"/>
        <dbReference type="ChEBI" id="CHEBI:61977"/>
        <dbReference type="EC" id="3.1.3.16"/>
    </reaction>
</comment>
<dbReference type="STRING" id="10195.A0A3M7RBZ9"/>
<evidence type="ECO:0000313" key="3">
    <source>
        <dbReference type="EMBL" id="RNA21113.1"/>
    </source>
</evidence>
<proteinExistence type="inferred from homology"/>
<evidence type="ECO:0000313" key="4">
    <source>
        <dbReference type="Proteomes" id="UP000276133"/>
    </source>
</evidence>
<sequence>MSQDRQIKDVPYPATNKLSSKEVFDEKNRPRINIIKEHFIKEGRLEESVALKIINDCCSRLKQEKNLVDVSQPVCIVGDIHGQYYDLIRILEIGGDPKNINYLFLGDYVDRGHFSIECVLLLWALKLKYPNRITLLRGNHECKHLTTHFTFKRECEIKYSNKVYEACIRSFCLLPLCALVNKQLFCVHGGLSPEMEKQSDLNKLNRDREPPSSGLMCDLLWADPVSDFNEDKKTSGEKKNFSVNLNRGCSYFFGFNAVSSFLKTNDLLCLIRAHEAQDNGFRLYKNIEKTKFPSVITVFSAPNYLDVYNNKGAIIVYDKGLMNTKQFGASPHPYWLPNFLDVFSWSLPFVAEKVTDILVFIFKMNVDQQVLDRKEIIKTKLIAISRIAKLYSKVRIKSEDLIQLKGITPSSLTHLNSLVKYASKESDTNKKKEKFLGNDFGLRRKLSVDELKEMDKLNEYFPKMNNEDKNE</sequence>
<dbReference type="PANTHER" id="PTHR45673">
    <property type="entry name" value="SERINE/THREONINE-PROTEIN PHOSPHATASE 2B CATALYTIC SUBUNIT 1-RELATED"/>
    <property type="match status" value="1"/>
</dbReference>
<protein>
    <recommendedName>
        <fullName evidence="1">Serine/threonine-protein phosphatase</fullName>
        <ecNumber evidence="1">3.1.3.16</ecNumber>
    </recommendedName>
</protein>
<dbReference type="InterPro" id="IPR006186">
    <property type="entry name" value="Ser/Thr-sp_prot-phosphatase"/>
</dbReference>
<dbReference type="InterPro" id="IPR043360">
    <property type="entry name" value="PP2B"/>
</dbReference>
<dbReference type="SUPFAM" id="SSF56300">
    <property type="entry name" value="Metallo-dependent phosphatases"/>
    <property type="match status" value="1"/>
</dbReference>
<dbReference type="Gene3D" id="3.60.21.10">
    <property type="match status" value="1"/>
</dbReference>
<dbReference type="Pfam" id="PF00149">
    <property type="entry name" value="Metallophos"/>
    <property type="match status" value="1"/>
</dbReference>
<dbReference type="PROSITE" id="PS00125">
    <property type="entry name" value="SER_THR_PHOSPHATASE"/>
    <property type="match status" value="1"/>
</dbReference>
<dbReference type="SMART" id="SM00156">
    <property type="entry name" value="PP2Ac"/>
    <property type="match status" value="1"/>
</dbReference>
<evidence type="ECO:0000256" key="1">
    <source>
        <dbReference type="RuleBase" id="RU004273"/>
    </source>
</evidence>
<keyword evidence="4" id="KW-1185">Reference proteome</keyword>
<feature type="domain" description="Serine/threonine specific protein phosphatases" evidence="2">
    <location>
        <begin position="136"/>
        <end position="141"/>
    </location>
</feature>
<organism evidence="3 4">
    <name type="scientific">Brachionus plicatilis</name>
    <name type="common">Marine rotifer</name>
    <name type="synonym">Brachionus muelleri</name>
    <dbReference type="NCBI Taxonomy" id="10195"/>
    <lineage>
        <taxon>Eukaryota</taxon>
        <taxon>Metazoa</taxon>
        <taxon>Spiralia</taxon>
        <taxon>Gnathifera</taxon>
        <taxon>Rotifera</taxon>
        <taxon>Eurotatoria</taxon>
        <taxon>Monogononta</taxon>
        <taxon>Pseudotrocha</taxon>
        <taxon>Ploima</taxon>
        <taxon>Brachionidae</taxon>
        <taxon>Brachionus</taxon>
    </lineage>
</organism>
<dbReference type="PRINTS" id="PR00114">
    <property type="entry name" value="STPHPHTASE"/>
</dbReference>
<dbReference type="EC" id="3.1.3.16" evidence="1"/>
<comment type="similarity">
    <text evidence="1">Belongs to the PPP phosphatase family.</text>
</comment>
<reference evidence="3 4" key="1">
    <citation type="journal article" date="2018" name="Sci. Rep.">
        <title>Genomic signatures of local adaptation to the degree of environmental predictability in rotifers.</title>
        <authorList>
            <person name="Franch-Gras L."/>
            <person name="Hahn C."/>
            <person name="Garcia-Roger E.M."/>
            <person name="Carmona M.J."/>
            <person name="Serra M."/>
            <person name="Gomez A."/>
        </authorList>
    </citation>
    <scope>NUCLEOTIDE SEQUENCE [LARGE SCALE GENOMIC DNA]</scope>
    <source>
        <strain evidence="3">HYR1</strain>
    </source>
</reference>
<dbReference type="Proteomes" id="UP000276133">
    <property type="component" value="Unassembled WGS sequence"/>
</dbReference>
<dbReference type="InterPro" id="IPR004843">
    <property type="entry name" value="Calcineurin-like_PHP"/>
</dbReference>
<gene>
    <name evidence="3" type="ORF">BpHYR1_032099</name>
</gene>
<dbReference type="GO" id="GO:0097720">
    <property type="term" value="P:calcineurin-mediated signaling"/>
    <property type="evidence" value="ECO:0007669"/>
    <property type="project" value="InterPro"/>
</dbReference>
<dbReference type="InterPro" id="IPR029052">
    <property type="entry name" value="Metallo-depent_PP-like"/>
</dbReference>
<dbReference type="GO" id="GO:0033192">
    <property type="term" value="F:calmodulin-dependent protein phosphatase activity"/>
    <property type="evidence" value="ECO:0007669"/>
    <property type="project" value="InterPro"/>
</dbReference>
<accession>A0A3M7RBZ9</accession>
<dbReference type="OrthoDB" id="5593063at2759"/>
<name>A0A3M7RBZ9_BRAPC</name>
<keyword evidence="1" id="KW-0378">Hydrolase</keyword>
<comment type="caution">
    <text evidence="3">The sequence shown here is derived from an EMBL/GenBank/DDBJ whole genome shotgun (WGS) entry which is preliminary data.</text>
</comment>
<dbReference type="AlphaFoldDB" id="A0A3M7RBZ9"/>